<organism evidence="12 13">
    <name type="scientific">Cyclopterus lumpus</name>
    <name type="common">Lumpsucker</name>
    <dbReference type="NCBI Taxonomy" id="8103"/>
    <lineage>
        <taxon>Eukaryota</taxon>
        <taxon>Metazoa</taxon>
        <taxon>Chordata</taxon>
        <taxon>Craniata</taxon>
        <taxon>Vertebrata</taxon>
        <taxon>Euteleostomi</taxon>
        <taxon>Actinopterygii</taxon>
        <taxon>Neopterygii</taxon>
        <taxon>Teleostei</taxon>
        <taxon>Neoteleostei</taxon>
        <taxon>Acanthomorphata</taxon>
        <taxon>Eupercaria</taxon>
        <taxon>Perciformes</taxon>
        <taxon>Cottioidei</taxon>
        <taxon>Cottales</taxon>
        <taxon>Cyclopteridae</taxon>
        <taxon>Cyclopterus</taxon>
    </lineage>
</organism>
<evidence type="ECO:0000256" key="2">
    <source>
        <dbReference type="ARBA" id="ARBA00022723"/>
    </source>
</evidence>
<dbReference type="PANTHER" id="PTHR22597:SF0">
    <property type="entry name" value="POLYCOMB PROTEIN SUZ12"/>
    <property type="match status" value="1"/>
</dbReference>
<dbReference type="GO" id="GO:0016586">
    <property type="term" value="C:RSC-type complex"/>
    <property type="evidence" value="ECO:0007669"/>
    <property type="project" value="TreeGrafter"/>
</dbReference>
<protein>
    <submittedName>
        <fullName evidence="12">SUZ12 polycomb repressive complex 2 subunit b</fullName>
    </submittedName>
</protein>
<comment type="similarity">
    <text evidence="1">Belongs to the VEFS (VRN2-EMF2-FIS2-SU(Z)12) family.</text>
</comment>
<keyword evidence="4" id="KW-0862">Zinc</keyword>
<dbReference type="InterPro" id="IPR057540">
    <property type="entry name" value="Znf_SUZ12"/>
</dbReference>
<feature type="domain" description="Polycomb protein VEFS-Box" evidence="10">
    <location>
        <begin position="511"/>
        <end position="632"/>
    </location>
</feature>
<keyword evidence="2" id="KW-0479">Metal-binding</keyword>
<dbReference type="GO" id="GO:0031490">
    <property type="term" value="F:chromatin DNA binding"/>
    <property type="evidence" value="ECO:0007669"/>
    <property type="project" value="TreeGrafter"/>
</dbReference>
<keyword evidence="7" id="KW-0804">Transcription</keyword>
<keyword evidence="9" id="KW-1133">Transmembrane helix</keyword>
<dbReference type="CDD" id="cd21740">
    <property type="entry name" value="C2_II_SUZ12"/>
    <property type="match status" value="1"/>
</dbReference>
<feature type="compositionally biased region" description="Polar residues" evidence="8">
    <location>
        <begin position="347"/>
        <end position="358"/>
    </location>
</feature>
<feature type="compositionally biased region" description="Basic residues" evidence="8">
    <location>
        <begin position="678"/>
        <end position="688"/>
    </location>
</feature>
<keyword evidence="9" id="KW-0812">Transmembrane</keyword>
<dbReference type="InterPro" id="IPR019135">
    <property type="entry name" value="Polycomb_protein_VEFS-Box"/>
</dbReference>
<evidence type="ECO:0000256" key="3">
    <source>
        <dbReference type="ARBA" id="ARBA00022771"/>
    </source>
</evidence>
<dbReference type="Ensembl" id="ENSCLMT00005008334.1">
    <property type="protein sequence ID" value="ENSCLMP00005007815.1"/>
    <property type="gene ID" value="ENSCLMG00005003443.1"/>
</dbReference>
<accession>A0A8C2WQM9</accession>
<dbReference type="CDD" id="cd21551">
    <property type="entry name" value="VEFS-box_SUZ12"/>
    <property type="match status" value="1"/>
</dbReference>
<dbReference type="AlphaFoldDB" id="A0A8C2WQM9"/>
<name>A0A8C2WQM9_CYCLU</name>
<dbReference type="GO" id="GO:0008270">
    <property type="term" value="F:zinc ion binding"/>
    <property type="evidence" value="ECO:0007669"/>
    <property type="project" value="UniProtKB-KW"/>
</dbReference>
<dbReference type="Pfam" id="PF23320">
    <property type="entry name" value="Zn_SUZ12"/>
    <property type="match status" value="1"/>
</dbReference>
<evidence type="ECO:0000259" key="10">
    <source>
        <dbReference type="Pfam" id="PF09733"/>
    </source>
</evidence>
<proteinExistence type="inferred from homology"/>
<keyword evidence="3" id="KW-0863">Zinc-finger</keyword>
<evidence type="ECO:0000256" key="1">
    <source>
        <dbReference type="ARBA" id="ARBA00007416"/>
    </source>
</evidence>
<dbReference type="GO" id="GO:0035098">
    <property type="term" value="C:ESC/E(Z) complex"/>
    <property type="evidence" value="ECO:0007669"/>
    <property type="project" value="TreeGrafter"/>
</dbReference>
<evidence type="ECO:0000256" key="5">
    <source>
        <dbReference type="ARBA" id="ARBA00022853"/>
    </source>
</evidence>
<evidence type="ECO:0000256" key="4">
    <source>
        <dbReference type="ARBA" id="ARBA00022833"/>
    </source>
</evidence>
<sequence length="688" mass="77937">MSGASCKANGAVYPASSAVMNSVKKPKMEQIQADHELFLQAFESEILNTLLLFGMKLIFSLPLLPIYLHRTLTFMSHRNGRSNARRKTFKVDDMLQTLELLVLPDLTCTFFCWFFSLSSHLQLTFTGFFHKDEKPSQNSENEQSSVSLEVLLVKVCHKKRKDVSCPIKQVPTGKKQVPLNPDSNQTKLGSYPSLLVSSNEFEPSNSHMVKSYSLLFRVSRTGRRAANGLVNGEANENIDVIDTPSRKKRSSSHREEGETTETFVAQMTVFDKNRRLQLLDGEYEVSMQGMEDSPVSKKRATWETILDGKRLPPFETFSQGPTLQFMLRWTGDASGKSTAPVAKPLATRNSDSSSPMETRTSNHRAALMGECEDATEHSTRIIDLFSCQKFLYNNNTRQQTEARDDLHCPWCTLNCSKLYSLLKHLKLSHSRFIFNYVPHPKGARIDVSINECYDGSYVGNPQDIHSQPGFAFSRNGPVKRTAVTHILVCRPKRTKPSLSEFLESEDGELEQQRTYVSGHNRLYFHSDSCMPLRPQEMEEDSEDERDPEWLREKTATQLDEFTDVNEGEKEVMKLWNLHVMKYGFIADNQMNQAIMLFAENTGAHIVRRNLCRNFLLHLVSMHDFNLVTTATIDRAMARLRQIKEELPDAEEEEQQQGQALVSAGACNGNSITSTGGKQGKRTKSALTD</sequence>
<gene>
    <name evidence="12" type="primary">suz12b</name>
</gene>
<dbReference type="Proteomes" id="UP000694565">
    <property type="component" value="Unplaced"/>
</dbReference>
<dbReference type="Pfam" id="PF09733">
    <property type="entry name" value="VEFS-Box"/>
    <property type="match status" value="1"/>
</dbReference>
<reference evidence="12" key="2">
    <citation type="submission" date="2025-09" db="UniProtKB">
        <authorList>
            <consortium name="Ensembl"/>
        </authorList>
    </citation>
    <scope>IDENTIFICATION</scope>
</reference>
<evidence type="ECO:0000313" key="13">
    <source>
        <dbReference type="Proteomes" id="UP000694565"/>
    </source>
</evidence>
<reference evidence="12" key="1">
    <citation type="submission" date="2025-08" db="UniProtKB">
        <authorList>
            <consortium name="Ensembl"/>
        </authorList>
    </citation>
    <scope>IDENTIFICATION</scope>
</reference>
<evidence type="ECO:0000256" key="7">
    <source>
        <dbReference type="ARBA" id="ARBA00023163"/>
    </source>
</evidence>
<feature type="transmembrane region" description="Helical" evidence="9">
    <location>
        <begin position="95"/>
        <end position="116"/>
    </location>
</feature>
<feature type="region of interest" description="Disordered" evidence="8">
    <location>
        <begin position="336"/>
        <end position="358"/>
    </location>
</feature>
<keyword evidence="9" id="KW-0472">Membrane</keyword>
<evidence type="ECO:0000256" key="9">
    <source>
        <dbReference type="SAM" id="Phobius"/>
    </source>
</evidence>
<evidence type="ECO:0000259" key="11">
    <source>
        <dbReference type="Pfam" id="PF23320"/>
    </source>
</evidence>
<dbReference type="PANTHER" id="PTHR22597">
    <property type="entry name" value="POLYCOMB GROUP PROTEIN"/>
    <property type="match status" value="1"/>
</dbReference>
<feature type="transmembrane region" description="Helical" evidence="9">
    <location>
        <begin position="46"/>
        <end position="68"/>
    </location>
</feature>
<dbReference type="GO" id="GO:0006325">
    <property type="term" value="P:chromatin organization"/>
    <property type="evidence" value="ECO:0007669"/>
    <property type="project" value="UniProtKB-KW"/>
</dbReference>
<dbReference type="GeneTree" id="ENSGT00390000012364"/>
<keyword evidence="6" id="KW-0805">Transcription regulation</keyword>
<dbReference type="CDD" id="cd21750">
    <property type="entry name" value="ZnB-Zn_SUZ12"/>
    <property type="match status" value="1"/>
</dbReference>
<evidence type="ECO:0000256" key="8">
    <source>
        <dbReference type="SAM" id="MobiDB-lite"/>
    </source>
</evidence>
<keyword evidence="13" id="KW-1185">Reference proteome</keyword>
<evidence type="ECO:0000313" key="12">
    <source>
        <dbReference type="Ensembl" id="ENSCLMP00005007815.1"/>
    </source>
</evidence>
<feature type="domain" description="Polycomb protein SUZ12-like zinc finger" evidence="11">
    <location>
        <begin position="389"/>
        <end position="452"/>
    </location>
</feature>
<evidence type="ECO:0000256" key="6">
    <source>
        <dbReference type="ARBA" id="ARBA00023015"/>
    </source>
</evidence>
<keyword evidence="5" id="KW-0156">Chromatin regulator</keyword>
<feature type="region of interest" description="Disordered" evidence="8">
    <location>
        <begin position="647"/>
        <end position="688"/>
    </location>
</feature>